<keyword evidence="1" id="KW-1133">Transmembrane helix</keyword>
<name>A0A4R4ZAB7_9ACTN</name>
<proteinExistence type="predicted"/>
<accession>A0A4R4ZAB7</accession>
<gene>
    <name evidence="2" type="ORF">E1286_04330</name>
</gene>
<organism evidence="2 3">
    <name type="scientific">Nonomuraea terrae</name>
    <dbReference type="NCBI Taxonomy" id="2530383"/>
    <lineage>
        <taxon>Bacteria</taxon>
        <taxon>Bacillati</taxon>
        <taxon>Actinomycetota</taxon>
        <taxon>Actinomycetes</taxon>
        <taxon>Streptosporangiales</taxon>
        <taxon>Streptosporangiaceae</taxon>
        <taxon>Nonomuraea</taxon>
    </lineage>
</organism>
<comment type="caution">
    <text evidence="2">The sequence shown here is derived from an EMBL/GenBank/DDBJ whole genome shotgun (WGS) entry which is preliminary data.</text>
</comment>
<dbReference type="Proteomes" id="UP000295302">
    <property type="component" value="Unassembled WGS sequence"/>
</dbReference>
<evidence type="ECO:0000256" key="1">
    <source>
        <dbReference type="SAM" id="Phobius"/>
    </source>
</evidence>
<evidence type="ECO:0000313" key="3">
    <source>
        <dbReference type="Proteomes" id="UP000295302"/>
    </source>
</evidence>
<evidence type="ECO:0000313" key="2">
    <source>
        <dbReference type="EMBL" id="TDD54946.1"/>
    </source>
</evidence>
<dbReference type="EMBL" id="SMKQ01000007">
    <property type="protein sequence ID" value="TDD54946.1"/>
    <property type="molecule type" value="Genomic_DNA"/>
</dbReference>
<dbReference type="RefSeq" id="WP_132608974.1">
    <property type="nucleotide sequence ID" value="NZ_SMKQ01000007.1"/>
</dbReference>
<protein>
    <submittedName>
        <fullName evidence="2">Uncharacterized protein</fullName>
    </submittedName>
</protein>
<keyword evidence="1" id="KW-0472">Membrane</keyword>
<reference evidence="2 3" key="1">
    <citation type="submission" date="2019-03" db="EMBL/GenBank/DDBJ databases">
        <title>Draft genome sequences of novel Actinobacteria.</title>
        <authorList>
            <person name="Sahin N."/>
            <person name="Ay H."/>
            <person name="Saygin H."/>
        </authorList>
    </citation>
    <scope>NUCLEOTIDE SEQUENCE [LARGE SCALE GENOMIC DNA]</scope>
    <source>
        <strain evidence="2 3">CH32</strain>
    </source>
</reference>
<keyword evidence="1" id="KW-0812">Transmembrane</keyword>
<feature type="transmembrane region" description="Helical" evidence="1">
    <location>
        <begin position="54"/>
        <end position="74"/>
    </location>
</feature>
<sequence>MIIKTVAARFTSRWPRPVRTTLILAGTLAAATLPTVPALGRRAGNPSILPLPYGVHLVIVVAVIVLLAVAEHVWSASRTDRAR</sequence>
<dbReference type="AlphaFoldDB" id="A0A4R4ZAB7"/>
<keyword evidence="3" id="KW-1185">Reference proteome</keyword>